<reference evidence="7 8" key="1">
    <citation type="journal article" date="2009" name="Stand. Genomic Sci.">
        <title>Complete genome sequence of Pirellula staleyi type strain (ATCC 27377).</title>
        <authorList>
            <person name="Clum A."/>
            <person name="Tindall B.J."/>
            <person name="Sikorski J."/>
            <person name="Ivanova N."/>
            <person name="Mavrommatis K."/>
            <person name="Lucas S."/>
            <person name="Glavina del Rio T."/>
            <person name="Nolan M."/>
            <person name="Chen F."/>
            <person name="Tice H."/>
            <person name="Pitluck S."/>
            <person name="Cheng J.F."/>
            <person name="Chertkov O."/>
            <person name="Brettin T."/>
            <person name="Han C."/>
            <person name="Detter J.C."/>
            <person name="Kuske C."/>
            <person name="Bruce D."/>
            <person name="Goodwin L."/>
            <person name="Ovchinikova G."/>
            <person name="Pati A."/>
            <person name="Mikhailova N."/>
            <person name="Chen A."/>
            <person name="Palaniappan K."/>
            <person name="Land M."/>
            <person name="Hauser L."/>
            <person name="Chang Y.J."/>
            <person name="Jeffries C.D."/>
            <person name="Chain P."/>
            <person name="Rohde M."/>
            <person name="Goker M."/>
            <person name="Bristow J."/>
            <person name="Eisen J.A."/>
            <person name="Markowitz V."/>
            <person name="Hugenholtz P."/>
            <person name="Kyrpides N.C."/>
            <person name="Klenk H.P."/>
            <person name="Lapidus A."/>
        </authorList>
    </citation>
    <scope>NUCLEOTIDE SEQUENCE [LARGE SCALE GENOMIC DNA]</scope>
    <source>
        <strain evidence="8">ATCC 27377 / DSM 6068 / ICPB 4128</strain>
    </source>
</reference>
<protein>
    <submittedName>
        <fullName evidence="7">Electron transport protein SCO1/SenC</fullName>
    </submittedName>
</protein>
<dbReference type="PANTHER" id="PTHR12151:SF25">
    <property type="entry name" value="LINALOOL DEHYDRATASE_ISOMERASE DOMAIN-CONTAINING PROTEIN"/>
    <property type="match status" value="1"/>
</dbReference>
<sequence length="265" mass="29623" precursor="true">MNRAALGWLALLLVFMGSTVIYLGWKMSRTPDTGASALEVDTSYRNVPMSSNEPMLTQFELTERSGKKVSSTDLDGRVYVTNFFFSSCPGTCLLQNQKVQEIQREFGKQGVQFVSITCDPEIDTPARLREYAHKLSADEKEWWFATGDLTYIRRIAGEIYKAPLDKQTHVDMYFVTDKWGNVRGHFEWNQLAKITEMKSLLAKLLTESEEPAEFKQDDSKTSESSESATNAPSAETSAKSNEEPSVTAEVDSKPESASSLEVATP</sequence>
<feature type="binding site" evidence="3">
    <location>
        <position position="92"/>
    </location>
    <ligand>
        <name>Cu cation</name>
        <dbReference type="ChEBI" id="CHEBI:23378"/>
    </ligand>
</feature>
<dbReference type="CDD" id="cd02968">
    <property type="entry name" value="SCO"/>
    <property type="match status" value="1"/>
</dbReference>
<dbReference type="OrthoDB" id="9811998at2"/>
<dbReference type="PROSITE" id="PS51352">
    <property type="entry name" value="THIOREDOXIN_2"/>
    <property type="match status" value="1"/>
</dbReference>
<dbReference type="Pfam" id="PF02630">
    <property type="entry name" value="SCO1-SenC"/>
    <property type="match status" value="1"/>
</dbReference>
<feature type="region of interest" description="Disordered" evidence="5">
    <location>
        <begin position="209"/>
        <end position="265"/>
    </location>
</feature>
<feature type="domain" description="Thioredoxin" evidence="6">
    <location>
        <begin position="50"/>
        <end position="206"/>
    </location>
</feature>
<evidence type="ECO:0000259" key="6">
    <source>
        <dbReference type="PROSITE" id="PS51352"/>
    </source>
</evidence>
<evidence type="ECO:0000256" key="5">
    <source>
        <dbReference type="SAM" id="MobiDB-lite"/>
    </source>
</evidence>
<comment type="similarity">
    <text evidence="1">Belongs to the SCO1/2 family.</text>
</comment>
<feature type="compositionally biased region" description="Polar residues" evidence="5">
    <location>
        <begin position="255"/>
        <end position="265"/>
    </location>
</feature>
<evidence type="ECO:0000256" key="1">
    <source>
        <dbReference type="ARBA" id="ARBA00010996"/>
    </source>
</evidence>
<dbReference type="PANTHER" id="PTHR12151">
    <property type="entry name" value="ELECTRON TRANSPORT PROTIN SCO1/SENC FAMILY MEMBER"/>
    <property type="match status" value="1"/>
</dbReference>
<keyword evidence="3" id="KW-0479">Metal-binding</keyword>
<dbReference type="InterPro" id="IPR013766">
    <property type="entry name" value="Thioredoxin_domain"/>
</dbReference>
<feature type="compositionally biased region" description="Basic and acidic residues" evidence="5">
    <location>
        <begin position="212"/>
        <end position="223"/>
    </location>
</feature>
<dbReference type="Gene3D" id="3.40.30.10">
    <property type="entry name" value="Glutaredoxin"/>
    <property type="match status" value="1"/>
</dbReference>
<keyword evidence="8" id="KW-1185">Reference proteome</keyword>
<keyword evidence="2 3" id="KW-0186">Copper</keyword>
<gene>
    <name evidence="7" type="ordered locus">Psta_2922</name>
</gene>
<dbReference type="GO" id="GO:0046872">
    <property type="term" value="F:metal ion binding"/>
    <property type="evidence" value="ECO:0007669"/>
    <property type="project" value="UniProtKB-KW"/>
</dbReference>
<proteinExistence type="inferred from homology"/>
<feature type="binding site" evidence="3">
    <location>
        <position position="88"/>
    </location>
    <ligand>
        <name>Cu cation</name>
        <dbReference type="ChEBI" id="CHEBI:23378"/>
    </ligand>
</feature>
<evidence type="ECO:0000256" key="4">
    <source>
        <dbReference type="PIRSR" id="PIRSR603782-2"/>
    </source>
</evidence>
<dbReference type="STRING" id="530564.Psta_2922"/>
<dbReference type="eggNOG" id="COG1999">
    <property type="taxonomic scope" value="Bacteria"/>
</dbReference>
<dbReference type="AlphaFoldDB" id="D2R8P6"/>
<dbReference type="SUPFAM" id="SSF52833">
    <property type="entry name" value="Thioredoxin-like"/>
    <property type="match status" value="1"/>
</dbReference>
<feature type="disulfide bond" description="Redox-active" evidence="4">
    <location>
        <begin position="88"/>
        <end position="92"/>
    </location>
</feature>
<organism evidence="7 8">
    <name type="scientific">Pirellula staleyi (strain ATCC 27377 / DSM 6068 / ICPB 4128)</name>
    <name type="common">Pirella staleyi</name>
    <dbReference type="NCBI Taxonomy" id="530564"/>
    <lineage>
        <taxon>Bacteria</taxon>
        <taxon>Pseudomonadati</taxon>
        <taxon>Planctomycetota</taxon>
        <taxon>Planctomycetia</taxon>
        <taxon>Pirellulales</taxon>
        <taxon>Pirellulaceae</taxon>
        <taxon>Pirellula</taxon>
    </lineage>
</organism>
<dbReference type="InterPro" id="IPR036249">
    <property type="entry name" value="Thioredoxin-like_sf"/>
</dbReference>
<name>D2R8P6_PIRSD</name>
<dbReference type="HOGENOM" id="CLU_1049102_0_0_0"/>
<accession>D2R8P6</accession>
<dbReference type="EMBL" id="CP001848">
    <property type="protein sequence ID" value="ADB17587.1"/>
    <property type="molecule type" value="Genomic_DNA"/>
</dbReference>
<evidence type="ECO:0000313" key="7">
    <source>
        <dbReference type="EMBL" id="ADB17587.1"/>
    </source>
</evidence>
<evidence type="ECO:0000256" key="2">
    <source>
        <dbReference type="ARBA" id="ARBA00023008"/>
    </source>
</evidence>
<dbReference type="InterPro" id="IPR003782">
    <property type="entry name" value="SCO1/SenC"/>
</dbReference>
<keyword evidence="4" id="KW-1015">Disulfide bond</keyword>
<feature type="compositionally biased region" description="Polar residues" evidence="5">
    <location>
        <begin position="224"/>
        <end position="239"/>
    </location>
</feature>
<dbReference type="KEGG" id="psl:Psta_2922"/>
<evidence type="ECO:0000313" key="8">
    <source>
        <dbReference type="Proteomes" id="UP000001887"/>
    </source>
</evidence>
<dbReference type="Proteomes" id="UP000001887">
    <property type="component" value="Chromosome"/>
</dbReference>
<evidence type="ECO:0000256" key="3">
    <source>
        <dbReference type="PIRSR" id="PIRSR603782-1"/>
    </source>
</evidence>